<dbReference type="STRING" id="388950.GCA_001611675_02634"/>
<evidence type="ECO:0000256" key="1">
    <source>
        <dbReference type="ARBA" id="ARBA00022729"/>
    </source>
</evidence>
<dbReference type="GO" id="GO:0004930">
    <property type="term" value="F:G protein-coupled receptor activity"/>
    <property type="evidence" value="ECO:0007669"/>
    <property type="project" value="InterPro"/>
</dbReference>
<sequence>MLFAFNLAAQFTSVTNLAPVAVSTNTGEKPQSKPWIYNGKWWVVLPNSSGTHLWRLDGTSWTHMLRISPKTNSKADCKVMGNITHVLLYTGSSSSIVSLEYVPASGTYQLWSKRTSTVGLTLDKGVETATIDIDGTGRMWLASAGVSDVKVRWSDAPYHSWSAPVIVATGISDDDICAVIALPGKIGVLWSNQNTKRFGFKTHADGTDPSLWTSDEVPASQSAADVGNGMADDHLNMAVASDGTLYCAVKTEYSNTQYPELALLVRRPSGSWDNLYPVATKGTRPIVILNETAGKLKVIYTASNSGGNILYRESSVQRISMGSENVLIRGTYNNTTSSKDNYTSDIVVLASNSTHAVGVLASDAATEITAPQAPLLASPQHASTGVALSPTLMWNAADGAASYQAQVSTSSGFSSLAFDQANLSSTSAYVSDLSANTTYYWRVRASNAAGTSSWSATWSFTTAPAPVETTTLAGHWKIDEGSGSSLADASGRGNNATLQSSPTWIAGVSGAAIRLNGSSQYATVSDHSSLDITGSVTLAAWIRPEKIGTMYVIRKGINNVTDGYELSLSGNGQVFFRFNQASADDAYRLNSTATYPTDGATWMHIAATYNGSVMKIYINGVENSSKTFNSPPPINTNNLILAIGAQSDGYRSLKGGIDDVRLYTTALSAAEISELSNRFSSTFAAKQKVSVIHPEDGLQVYPNPFAANATVRFTMPQDGEYSVVLYDIRSAKSLTLKAGNAVAGKINTVEIDGSNLAKGLYIVRLQAAGSVQSLKLMHER</sequence>
<dbReference type="InterPro" id="IPR013783">
    <property type="entry name" value="Ig-like_fold"/>
</dbReference>
<reference evidence="5" key="1">
    <citation type="submission" date="2016-10" db="EMBL/GenBank/DDBJ databases">
        <authorList>
            <person name="Varghese N."/>
        </authorList>
    </citation>
    <scope>NUCLEOTIDE SEQUENCE [LARGE SCALE GENOMIC DNA]</scope>
    <source>
        <strain evidence="5">DSM 18820</strain>
    </source>
</reference>
<dbReference type="GO" id="GO:0005975">
    <property type="term" value="P:carbohydrate metabolic process"/>
    <property type="evidence" value="ECO:0007669"/>
    <property type="project" value="UniProtKB-ARBA"/>
</dbReference>
<dbReference type="InterPro" id="IPR003961">
    <property type="entry name" value="FN3_dom"/>
</dbReference>
<dbReference type="Pfam" id="PF13385">
    <property type="entry name" value="Laminin_G_3"/>
    <property type="match status" value="1"/>
</dbReference>
<dbReference type="EMBL" id="FPCA01000003">
    <property type="protein sequence ID" value="SFU79375.1"/>
    <property type="molecule type" value="Genomic_DNA"/>
</dbReference>
<dbReference type="InterPro" id="IPR013320">
    <property type="entry name" value="ConA-like_dom_sf"/>
</dbReference>
<dbReference type="GO" id="GO:0010855">
    <property type="term" value="F:adenylate cyclase inhibitor activity"/>
    <property type="evidence" value="ECO:0007669"/>
    <property type="project" value="TreeGrafter"/>
</dbReference>
<evidence type="ECO:0000256" key="2">
    <source>
        <dbReference type="ARBA" id="ARBA00023157"/>
    </source>
</evidence>
<protein>
    <submittedName>
        <fullName evidence="4">Por secretion system C-terminal sorting domain-containing protein</fullName>
    </submittedName>
</protein>
<dbReference type="GO" id="GO:0005737">
    <property type="term" value="C:cytoplasm"/>
    <property type="evidence" value="ECO:0007669"/>
    <property type="project" value="TreeGrafter"/>
</dbReference>
<dbReference type="CDD" id="cd00063">
    <property type="entry name" value="FN3"/>
    <property type="match status" value="1"/>
</dbReference>
<dbReference type="InterPro" id="IPR026919">
    <property type="entry name" value="ADGRV1"/>
</dbReference>
<evidence type="ECO:0000313" key="4">
    <source>
        <dbReference type="EMBL" id="SFU79375.1"/>
    </source>
</evidence>
<feature type="domain" description="Fibronectin type-III" evidence="3">
    <location>
        <begin position="370"/>
        <end position="465"/>
    </location>
</feature>
<dbReference type="GO" id="GO:0001965">
    <property type="term" value="F:G-protein alpha-subunit binding"/>
    <property type="evidence" value="ECO:0007669"/>
    <property type="project" value="TreeGrafter"/>
</dbReference>
<dbReference type="AlphaFoldDB" id="A0A1I7J2F8"/>
<proteinExistence type="predicted"/>
<dbReference type="SMART" id="SM00560">
    <property type="entry name" value="LamGL"/>
    <property type="match status" value="1"/>
</dbReference>
<accession>A0A1I7J2F8</accession>
<keyword evidence="2" id="KW-1015">Disulfide bond</keyword>
<gene>
    <name evidence="4" type="ORF">SAMN04487941_2432</name>
</gene>
<dbReference type="InterPro" id="IPR036116">
    <property type="entry name" value="FN3_sf"/>
</dbReference>
<dbReference type="PROSITE" id="PS50853">
    <property type="entry name" value="FN3"/>
    <property type="match status" value="1"/>
</dbReference>
<dbReference type="SUPFAM" id="SSF49899">
    <property type="entry name" value="Concanavalin A-like lectins/glucanases"/>
    <property type="match status" value="1"/>
</dbReference>
<dbReference type="SUPFAM" id="SSF49265">
    <property type="entry name" value="Fibronectin type III"/>
    <property type="match status" value="1"/>
</dbReference>
<dbReference type="InterPro" id="IPR026444">
    <property type="entry name" value="Secre_tail"/>
</dbReference>
<dbReference type="GO" id="GO:0004553">
    <property type="term" value="F:hydrolase activity, hydrolyzing O-glycosyl compounds"/>
    <property type="evidence" value="ECO:0007669"/>
    <property type="project" value="UniProtKB-ARBA"/>
</dbReference>
<organism evidence="4 5">
    <name type="scientific">Pontibacter akesuensis</name>
    <dbReference type="NCBI Taxonomy" id="388950"/>
    <lineage>
        <taxon>Bacteria</taxon>
        <taxon>Pseudomonadati</taxon>
        <taxon>Bacteroidota</taxon>
        <taxon>Cytophagia</taxon>
        <taxon>Cytophagales</taxon>
        <taxon>Hymenobacteraceae</taxon>
        <taxon>Pontibacter</taxon>
    </lineage>
</organism>
<dbReference type="Proteomes" id="UP000182491">
    <property type="component" value="Unassembled WGS sequence"/>
</dbReference>
<name>A0A1I7J2F8_9BACT</name>
<dbReference type="GO" id="GO:0071277">
    <property type="term" value="P:cellular response to calcium ion"/>
    <property type="evidence" value="ECO:0007669"/>
    <property type="project" value="TreeGrafter"/>
</dbReference>
<dbReference type="Gene3D" id="2.60.40.10">
    <property type="entry name" value="Immunoglobulins"/>
    <property type="match status" value="1"/>
</dbReference>
<dbReference type="Gene3D" id="2.60.120.200">
    <property type="match status" value="1"/>
</dbReference>
<dbReference type="Pfam" id="PF18962">
    <property type="entry name" value="Por_Secre_tail"/>
    <property type="match status" value="1"/>
</dbReference>
<evidence type="ECO:0000259" key="3">
    <source>
        <dbReference type="PROSITE" id="PS50853"/>
    </source>
</evidence>
<dbReference type="GO" id="GO:0016020">
    <property type="term" value="C:membrane"/>
    <property type="evidence" value="ECO:0007669"/>
    <property type="project" value="InterPro"/>
</dbReference>
<evidence type="ECO:0000313" key="5">
    <source>
        <dbReference type="Proteomes" id="UP000182491"/>
    </source>
</evidence>
<keyword evidence="5" id="KW-1185">Reference proteome</keyword>
<dbReference type="InterPro" id="IPR006558">
    <property type="entry name" value="LamG-like"/>
</dbReference>
<dbReference type="PANTHER" id="PTHR46682:SF1">
    <property type="entry name" value="ADHESION G-PROTEIN COUPLED RECEPTOR V1"/>
    <property type="match status" value="1"/>
</dbReference>
<dbReference type="PANTHER" id="PTHR46682">
    <property type="entry name" value="ADHESION G-PROTEIN COUPLED RECEPTOR V1"/>
    <property type="match status" value="1"/>
</dbReference>
<dbReference type="NCBIfam" id="TIGR04183">
    <property type="entry name" value="Por_Secre_tail"/>
    <property type="match status" value="1"/>
</dbReference>
<keyword evidence="1" id="KW-0732">Signal</keyword>